<dbReference type="KEGG" id="pbp:STSP1_01884"/>
<dbReference type="PROSITE" id="PS51257">
    <property type="entry name" value="PROKAR_LIPOPROTEIN"/>
    <property type="match status" value="1"/>
</dbReference>
<sequence>MYKREQKMRQSLIVLTITLLIFITGCSEQTPQDYETKPFTAERINYDFTKVYSINSEGLIVGLAERGGESSLAVYDVNNDSIAREIKLNQRIEQKCFITDSGLIAGVLRDKDTGRFVLFKAVPGSTEIQRTSISGADMLLEKKKFHLVGYSESYEGTVRPFVISEDGKIEKPAFHGKIKALADNGMYAAEPQKDAGDKIIFGKLGTEEIEEVSFPVYHFICDINEDGDIIASVFNQGRKGLAAVSKSGKTDFINSPTAVYGLFTGSGIVYDFFSDKTNNLTLACRTDGNTVELESLGNRSGKYYWNENLNAAIASFSGSGLIYWKPENSVVYQWRPEGCNDFQNILIDDTARSGNALITVYCDGKAPAFYAASADEISK</sequence>
<dbReference type="Proteomes" id="UP000193334">
    <property type="component" value="Chromosome"/>
</dbReference>
<name>A0A1W6LNW9_9BACT</name>
<evidence type="ECO:0000313" key="1">
    <source>
        <dbReference type="EMBL" id="ARN57474.1"/>
    </source>
</evidence>
<keyword evidence="2" id="KW-1185">Reference proteome</keyword>
<dbReference type="AlphaFoldDB" id="A0A1W6LNW9"/>
<reference evidence="2" key="1">
    <citation type="submission" date="2017-04" db="EMBL/GenBank/DDBJ databases">
        <title>Comparative genomics and description of representatives of a novel lineage of planctomycetes thriving in anoxic sediments.</title>
        <authorList>
            <person name="Spring S."/>
            <person name="Bunk B."/>
            <person name="Sproer C."/>
        </authorList>
    </citation>
    <scope>NUCLEOTIDE SEQUENCE [LARGE SCALE GENOMIC DNA]</scope>
    <source>
        <strain evidence="2">ST-PulAB-D4</strain>
    </source>
</reference>
<gene>
    <name evidence="1" type="ORF">STSP1_01884</name>
</gene>
<organism evidence="1 2">
    <name type="scientific">Sedimentisphaera salicampi</name>
    <dbReference type="NCBI Taxonomy" id="1941349"/>
    <lineage>
        <taxon>Bacteria</taxon>
        <taxon>Pseudomonadati</taxon>
        <taxon>Planctomycetota</taxon>
        <taxon>Phycisphaerae</taxon>
        <taxon>Sedimentisphaerales</taxon>
        <taxon>Sedimentisphaeraceae</taxon>
        <taxon>Sedimentisphaera</taxon>
    </lineage>
</organism>
<dbReference type="EMBL" id="CP021023">
    <property type="protein sequence ID" value="ARN57474.1"/>
    <property type="molecule type" value="Genomic_DNA"/>
</dbReference>
<dbReference type="SUPFAM" id="SSF82171">
    <property type="entry name" value="DPP6 N-terminal domain-like"/>
    <property type="match status" value="1"/>
</dbReference>
<evidence type="ECO:0000313" key="2">
    <source>
        <dbReference type="Proteomes" id="UP000193334"/>
    </source>
</evidence>
<protein>
    <submittedName>
        <fullName evidence="1">Uncharacterized protein</fullName>
    </submittedName>
</protein>
<accession>A0A1W6LNW9</accession>
<dbReference type="STRING" id="1941349.STSP1_01884"/>
<proteinExistence type="predicted"/>